<dbReference type="RefSeq" id="WP_175049700.1">
    <property type="nucleotide sequence ID" value="NZ_CADIKC010000001.1"/>
</dbReference>
<evidence type="ECO:0000313" key="1">
    <source>
        <dbReference type="EMBL" id="CAB3657181.1"/>
    </source>
</evidence>
<dbReference type="EMBL" id="CADIKC010000001">
    <property type="protein sequence ID" value="CAB3657181.1"/>
    <property type="molecule type" value="Genomic_DNA"/>
</dbReference>
<reference evidence="1 2" key="1">
    <citation type="submission" date="2020-04" db="EMBL/GenBank/DDBJ databases">
        <authorList>
            <person name="De Canck E."/>
        </authorList>
    </citation>
    <scope>NUCLEOTIDE SEQUENCE [LARGE SCALE GENOMIC DNA]</scope>
    <source>
        <strain evidence="1 2">LMG 24238</strain>
    </source>
</reference>
<gene>
    <name evidence="1" type="ORF">LMG24238_01472</name>
</gene>
<proteinExistence type="predicted"/>
<accession>A0A6J5A7M9</accession>
<organism evidence="1 2">
    <name type="scientific">Paraburkholderia sediminicola</name>
    <dbReference type="NCBI Taxonomy" id="458836"/>
    <lineage>
        <taxon>Bacteria</taxon>
        <taxon>Pseudomonadati</taxon>
        <taxon>Pseudomonadota</taxon>
        <taxon>Betaproteobacteria</taxon>
        <taxon>Burkholderiales</taxon>
        <taxon>Burkholderiaceae</taxon>
        <taxon>Paraburkholderia</taxon>
    </lineage>
</organism>
<sequence length="188" mass="20519">MKRIYLFASKNDILLITDMVENKGAIKYILAQHDLHPKYGAVAPVYETARSIPDLGAAAGSQTGSCERYLVVERSTEVLPVTRLIGGKLPGGGKLITAYEMGNCSECVEFNAGGWSSGVLLNGLIQTWSEGLAAQRLMRRFASALKQQFKTKINAYWIGPEAYEFLKNGGRLTLNVDAAPSFDVKISQ</sequence>
<protein>
    <submittedName>
        <fullName evidence="1">Uncharacterized protein</fullName>
    </submittedName>
</protein>
<dbReference type="AlphaFoldDB" id="A0A6J5A7M9"/>
<evidence type="ECO:0000313" key="2">
    <source>
        <dbReference type="Proteomes" id="UP000494255"/>
    </source>
</evidence>
<keyword evidence="2" id="KW-1185">Reference proteome</keyword>
<dbReference type="Proteomes" id="UP000494255">
    <property type="component" value="Unassembled WGS sequence"/>
</dbReference>
<dbReference type="GeneID" id="97040116"/>
<name>A0A6J5A7M9_9BURK</name>